<evidence type="ECO:0000313" key="9">
    <source>
        <dbReference type="Proteomes" id="UP001174694"/>
    </source>
</evidence>
<evidence type="ECO:0000256" key="4">
    <source>
        <dbReference type="ARBA" id="ARBA00022989"/>
    </source>
</evidence>
<evidence type="ECO:0000256" key="3">
    <source>
        <dbReference type="ARBA" id="ARBA00022692"/>
    </source>
</evidence>
<feature type="transmembrane region" description="Helical" evidence="6">
    <location>
        <begin position="141"/>
        <end position="160"/>
    </location>
</feature>
<dbReference type="InterPro" id="IPR011701">
    <property type="entry name" value="MFS"/>
</dbReference>
<organism evidence="8 9">
    <name type="scientific">Pleurostoma richardsiae</name>
    <dbReference type="NCBI Taxonomy" id="41990"/>
    <lineage>
        <taxon>Eukaryota</taxon>
        <taxon>Fungi</taxon>
        <taxon>Dikarya</taxon>
        <taxon>Ascomycota</taxon>
        <taxon>Pezizomycotina</taxon>
        <taxon>Sordariomycetes</taxon>
        <taxon>Sordariomycetidae</taxon>
        <taxon>Calosphaeriales</taxon>
        <taxon>Pleurostomataceae</taxon>
        <taxon>Pleurostoma</taxon>
    </lineage>
</organism>
<dbReference type="Proteomes" id="UP001174694">
    <property type="component" value="Unassembled WGS sequence"/>
</dbReference>
<reference evidence="8" key="1">
    <citation type="submission" date="2022-07" db="EMBL/GenBank/DDBJ databases">
        <title>Fungi with potential for degradation of polypropylene.</title>
        <authorList>
            <person name="Gostincar C."/>
        </authorList>
    </citation>
    <scope>NUCLEOTIDE SEQUENCE</scope>
    <source>
        <strain evidence="8">EXF-13308</strain>
    </source>
</reference>
<evidence type="ECO:0000256" key="2">
    <source>
        <dbReference type="ARBA" id="ARBA00022448"/>
    </source>
</evidence>
<dbReference type="GO" id="GO:0016020">
    <property type="term" value="C:membrane"/>
    <property type="evidence" value="ECO:0007669"/>
    <property type="project" value="UniProtKB-SubCell"/>
</dbReference>
<keyword evidence="4 6" id="KW-1133">Transmembrane helix</keyword>
<proteinExistence type="predicted"/>
<dbReference type="Pfam" id="PF07690">
    <property type="entry name" value="MFS_1"/>
    <property type="match status" value="1"/>
</dbReference>
<keyword evidence="5 6" id="KW-0472">Membrane</keyword>
<protein>
    <submittedName>
        <fullName evidence="8">Retrograde regulation protein 2</fullName>
    </submittedName>
</protein>
<feature type="transmembrane region" description="Helical" evidence="6">
    <location>
        <begin position="397"/>
        <end position="418"/>
    </location>
</feature>
<feature type="transmembrane region" description="Helical" evidence="6">
    <location>
        <begin position="276"/>
        <end position="297"/>
    </location>
</feature>
<name>A0AA38VKE6_9PEZI</name>
<dbReference type="Gene3D" id="1.20.1250.20">
    <property type="entry name" value="MFS general substrate transporter like domains"/>
    <property type="match status" value="2"/>
</dbReference>
<dbReference type="SUPFAM" id="SSF103473">
    <property type="entry name" value="MFS general substrate transporter"/>
    <property type="match status" value="1"/>
</dbReference>
<feature type="transmembrane region" description="Helical" evidence="6">
    <location>
        <begin position="430"/>
        <end position="450"/>
    </location>
</feature>
<evidence type="ECO:0000313" key="8">
    <source>
        <dbReference type="EMBL" id="KAJ9149114.1"/>
    </source>
</evidence>
<evidence type="ECO:0000256" key="1">
    <source>
        <dbReference type="ARBA" id="ARBA00004141"/>
    </source>
</evidence>
<feature type="transmembrane region" description="Helical" evidence="6">
    <location>
        <begin position="340"/>
        <end position="357"/>
    </location>
</feature>
<accession>A0AA38VKE6</accession>
<feature type="transmembrane region" description="Helical" evidence="6">
    <location>
        <begin position="110"/>
        <end position="129"/>
    </location>
</feature>
<feature type="domain" description="Major facilitator superfamily (MFS) profile" evidence="7">
    <location>
        <begin position="44"/>
        <end position="456"/>
    </location>
</feature>
<dbReference type="PROSITE" id="PS50850">
    <property type="entry name" value="MFS"/>
    <property type="match status" value="1"/>
</dbReference>
<keyword evidence="9" id="KW-1185">Reference proteome</keyword>
<feature type="transmembrane region" description="Helical" evidence="6">
    <location>
        <begin position="172"/>
        <end position="192"/>
    </location>
</feature>
<dbReference type="GO" id="GO:0022857">
    <property type="term" value="F:transmembrane transporter activity"/>
    <property type="evidence" value="ECO:0007669"/>
    <property type="project" value="InterPro"/>
</dbReference>
<dbReference type="PANTHER" id="PTHR43791">
    <property type="entry name" value="PERMEASE-RELATED"/>
    <property type="match status" value="1"/>
</dbReference>
<dbReference type="AlphaFoldDB" id="A0AA38VKE6"/>
<comment type="subcellular location">
    <subcellularLocation>
        <location evidence="1">Membrane</location>
        <topology evidence="1">Multi-pass membrane protein</topology>
    </subcellularLocation>
</comment>
<dbReference type="FunFam" id="1.20.1250.20:FF:000013">
    <property type="entry name" value="MFS general substrate transporter"/>
    <property type="match status" value="1"/>
</dbReference>
<evidence type="ECO:0000256" key="6">
    <source>
        <dbReference type="SAM" id="Phobius"/>
    </source>
</evidence>
<feature type="transmembrane region" description="Helical" evidence="6">
    <location>
        <begin position="363"/>
        <end position="385"/>
    </location>
</feature>
<feature type="transmembrane region" description="Helical" evidence="6">
    <location>
        <begin position="204"/>
        <end position="224"/>
    </location>
</feature>
<dbReference type="EMBL" id="JANBVO010000011">
    <property type="protein sequence ID" value="KAJ9149114.1"/>
    <property type="molecule type" value="Genomic_DNA"/>
</dbReference>
<feature type="transmembrane region" description="Helical" evidence="6">
    <location>
        <begin position="309"/>
        <end position="328"/>
    </location>
</feature>
<gene>
    <name evidence="8" type="ORF">NKR23_g4703</name>
</gene>
<dbReference type="PANTHER" id="PTHR43791:SF50">
    <property type="entry name" value="TRANSPORTER, PUTATIVE (AFU_ORTHOLOGUE AFUA_2G00840)-RELATED"/>
    <property type="match status" value="1"/>
</dbReference>
<evidence type="ECO:0000256" key="5">
    <source>
        <dbReference type="ARBA" id="ARBA00023136"/>
    </source>
</evidence>
<dbReference type="InterPro" id="IPR020846">
    <property type="entry name" value="MFS_dom"/>
</dbReference>
<sequence>MPNSEKTPSSIKDVESGSVNDASHEVAFDPNVVGSLKRKADFILLPILAVAYLFNSLDRSNLSNAHTAGLEDDLGLVGNQFNQVLTYYQIPFVVLGPFVTMSTKIIGARISITIMLLVFGAASLATGFVTDFKQLVICRVFVGAFEAGFLASCMFYLSLWYTRKELATRIGIFYASLVSASAFGGLLSFGMFQLTPGKYYTWSYLFFLEGSITMFWAILIFLGLPSSTQSAWWLNKAEKEIAQLRLEQDSVQSLESKFAWGEAFLEFRSLHGYIRVVLSFLSGIVLTSNANFLAMVVRRLGYGTVKTNLYTVAPALTGAALLVIWCRLSDHFRERGLHSAAAIIVSLVSYIILMTVSTNSMGVLYFAMFLCTIGAYPNTPIGSAWTMANVPNLNARALLGGVTIAAGNCGGFVSSNVYISQEAPRYITSLRVNVAVCSISFALCVLYTLWMRWENRRRDRLQSRSHGSVYVTEGVASTKDPRFRFQV</sequence>
<keyword evidence="2" id="KW-0813">Transport</keyword>
<keyword evidence="3 6" id="KW-0812">Transmembrane</keyword>
<evidence type="ECO:0000259" key="7">
    <source>
        <dbReference type="PROSITE" id="PS50850"/>
    </source>
</evidence>
<comment type="caution">
    <text evidence="8">The sequence shown here is derived from an EMBL/GenBank/DDBJ whole genome shotgun (WGS) entry which is preliminary data.</text>
</comment>
<dbReference type="InterPro" id="IPR036259">
    <property type="entry name" value="MFS_trans_sf"/>
</dbReference>